<name>A0A699XEH2_TANCI</name>
<dbReference type="AlphaFoldDB" id="A0A699XEH2"/>
<comment type="caution">
    <text evidence="1">The sequence shown here is derived from an EMBL/GenBank/DDBJ whole genome shotgun (WGS) entry which is preliminary data.</text>
</comment>
<proteinExistence type="predicted"/>
<evidence type="ECO:0000313" key="1">
    <source>
        <dbReference type="EMBL" id="GFD58502.1"/>
    </source>
</evidence>
<dbReference type="EMBL" id="BKCJ011853858">
    <property type="protein sequence ID" value="GFD58502.1"/>
    <property type="molecule type" value="Genomic_DNA"/>
</dbReference>
<organism evidence="1">
    <name type="scientific">Tanacetum cinerariifolium</name>
    <name type="common">Dalmatian daisy</name>
    <name type="synonym">Chrysanthemum cinerariifolium</name>
    <dbReference type="NCBI Taxonomy" id="118510"/>
    <lineage>
        <taxon>Eukaryota</taxon>
        <taxon>Viridiplantae</taxon>
        <taxon>Streptophyta</taxon>
        <taxon>Embryophyta</taxon>
        <taxon>Tracheophyta</taxon>
        <taxon>Spermatophyta</taxon>
        <taxon>Magnoliopsida</taxon>
        <taxon>eudicotyledons</taxon>
        <taxon>Gunneridae</taxon>
        <taxon>Pentapetalae</taxon>
        <taxon>asterids</taxon>
        <taxon>campanulids</taxon>
        <taxon>Asterales</taxon>
        <taxon>Asteraceae</taxon>
        <taxon>Asteroideae</taxon>
        <taxon>Anthemideae</taxon>
        <taxon>Anthemidinae</taxon>
        <taxon>Tanacetum</taxon>
    </lineage>
</organism>
<protein>
    <submittedName>
        <fullName evidence="1">Uncharacterized protein</fullName>
    </submittedName>
</protein>
<accession>A0A699XEH2</accession>
<gene>
    <name evidence="1" type="ORF">Tci_930471</name>
</gene>
<reference evidence="1" key="1">
    <citation type="journal article" date="2019" name="Sci. Rep.">
        <title>Draft genome of Tanacetum cinerariifolium, the natural source of mosquito coil.</title>
        <authorList>
            <person name="Yamashiro T."/>
            <person name="Shiraishi A."/>
            <person name="Satake H."/>
            <person name="Nakayama K."/>
        </authorList>
    </citation>
    <scope>NUCLEOTIDE SEQUENCE</scope>
</reference>
<feature type="non-terminal residue" evidence="1">
    <location>
        <position position="1"/>
    </location>
</feature>
<sequence length="56" mass="5695">RLAHAVVVQAGHAVGHQLAALVEAPLDANLAGGGVVLGRVDGLGQHLRDVEEKGPR</sequence>